<feature type="transmembrane region" description="Helical" evidence="2">
    <location>
        <begin position="188"/>
        <end position="208"/>
    </location>
</feature>
<feature type="transmembrane region" description="Helical" evidence="2">
    <location>
        <begin position="68"/>
        <end position="89"/>
    </location>
</feature>
<dbReference type="GO" id="GO:0016020">
    <property type="term" value="C:membrane"/>
    <property type="evidence" value="ECO:0007669"/>
    <property type="project" value="InterPro"/>
</dbReference>
<keyword evidence="2" id="KW-0812">Transmembrane</keyword>
<proteinExistence type="inferred from homology"/>
<evidence type="ECO:0000313" key="5">
    <source>
        <dbReference type="EMBL" id="SUB60428.1"/>
    </source>
</evidence>
<accession>A0A135YPU9</accession>
<dbReference type="EMBL" id="UGTB01000004">
    <property type="protein sequence ID" value="SUB60428.1"/>
    <property type="molecule type" value="Genomic_DNA"/>
</dbReference>
<dbReference type="eggNOG" id="COG0697">
    <property type="taxonomic scope" value="Bacteria"/>
</dbReference>
<dbReference type="Proteomes" id="UP000070326">
    <property type="component" value="Unassembled WGS sequence"/>
</dbReference>
<comment type="similarity">
    <text evidence="1">Belongs to the EamA transporter family.</text>
</comment>
<dbReference type="GeneID" id="79842844"/>
<feature type="transmembrane region" description="Helical" evidence="2">
    <location>
        <begin position="96"/>
        <end position="116"/>
    </location>
</feature>
<dbReference type="RefSeq" id="WP_002843900.1">
    <property type="nucleotide sequence ID" value="NZ_CAXUJS010000004.1"/>
</dbReference>
<dbReference type="STRING" id="1261.HMPREF3195_01405"/>
<evidence type="ECO:0000256" key="1">
    <source>
        <dbReference type="ARBA" id="ARBA00007362"/>
    </source>
</evidence>
<dbReference type="EMBL" id="LSQZ01000072">
    <property type="protein sequence ID" value="KXI11428.1"/>
    <property type="molecule type" value="Genomic_DNA"/>
</dbReference>
<gene>
    <name evidence="4" type="ORF">HMPREF3195_01405</name>
    <name evidence="5" type="ORF">NCTC11460_00333</name>
</gene>
<feature type="transmembrane region" description="Helical" evidence="2">
    <location>
        <begin position="42"/>
        <end position="62"/>
    </location>
</feature>
<evidence type="ECO:0000313" key="6">
    <source>
        <dbReference type="Proteomes" id="UP000070326"/>
    </source>
</evidence>
<dbReference type="PATRIC" id="fig|1261.3.peg.142"/>
<feature type="domain" description="EamA" evidence="3">
    <location>
        <begin position="154"/>
        <end position="291"/>
    </location>
</feature>
<organism evidence="4 6">
    <name type="scientific">Peptostreptococcus anaerobius</name>
    <dbReference type="NCBI Taxonomy" id="1261"/>
    <lineage>
        <taxon>Bacteria</taxon>
        <taxon>Bacillati</taxon>
        <taxon>Bacillota</taxon>
        <taxon>Clostridia</taxon>
        <taxon>Peptostreptococcales</taxon>
        <taxon>Peptostreptococcaceae</taxon>
        <taxon>Peptostreptococcus</taxon>
    </lineage>
</organism>
<name>A0A135YPU9_9FIRM</name>
<dbReference type="SUPFAM" id="SSF103481">
    <property type="entry name" value="Multidrug resistance efflux transporter EmrE"/>
    <property type="match status" value="2"/>
</dbReference>
<dbReference type="PANTHER" id="PTHR22911">
    <property type="entry name" value="ACYL-MALONYL CONDENSING ENZYME-RELATED"/>
    <property type="match status" value="1"/>
</dbReference>
<dbReference type="Gene3D" id="1.10.3730.20">
    <property type="match status" value="1"/>
</dbReference>
<feature type="transmembrane region" description="Helical" evidence="2">
    <location>
        <begin position="248"/>
        <end position="269"/>
    </location>
</feature>
<evidence type="ECO:0000256" key="2">
    <source>
        <dbReference type="SAM" id="Phobius"/>
    </source>
</evidence>
<dbReference type="PANTHER" id="PTHR22911:SF137">
    <property type="entry name" value="SOLUTE CARRIER FAMILY 35 MEMBER G2-RELATED"/>
    <property type="match status" value="1"/>
</dbReference>
<dbReference type="InterPro" id="IPR037185">
    <property type="entry name" value="EmrE-like"/>
</dbReference>
<evidence type="ECO:0000313" key="7">
    <source>
        <dbReference type="Proteomes" id="UP000255101"/>
    </source>
</evidence>
<keyword evidence="2" id="KW-1133">Transmembrane helix</keyword>
<feature type="transmembrane region" description="Helical" evidence="2">
    <location>
        <begin position="220"/>
        <end position="242"/>
    </location>
</feature>
<dbReference type="Proteomes" id="UP000255101">
    <property type="component" value="Unassembled WGS sequence"/>
</dbReference>
<feature type="transmembrane region" description="Helical" evidence="2">
    <location>
        <begin position="122"/>
        <end position="143"/>
    </location>
</feature>
<protein>
    <submittedName>
        <fullName evidence="4">Putative membrane protein</fullName>
    </submittedName>
    <submittedName>
        <fullName evidence="5">Threonine and homoserine efflux system</fullName>
    </submittedName>
</protein>
<sequence>MFLGELTALAASFCWTISSSIVERKGKSFSAVSMNFARQVTALVTIGLLVVLFNGIGAIGNVGFNNLFFLAMSGLIGFSLGDSFLMSAFTRIGAQLTLLIFSISPVLAAILGRILFAERLSSKSIFGMLIVIFAIMLVIAKGGNSNMKVKGDPRGLVFAFLASIGQALGVILSKAGLGDVPPLAATEIRLLGGLIGIVIICSLGRKWMDVRRIFTSRQGLTVNFGNAIIGTTMGVVLSMFAIKYTKVAIASTLMAMSPIMIIPVSRFYFKENITKVEIFGAVLSVIGVALLV</sequence>
<keyword evidence="2" id="KW-0472">Membrane</keyword>
<feature type="domain" description="EamA" evidence="3">
    <location>
        <begin position="3"/>
        <end position="139"/>
    </location>
</feature>
<evidence type="ECO:0000313" key="4">
    <source>
        <dbReference type="EMBL" id="KXI11428.1"/>
    </source>
</evidence>
<reference evidence="5 7" key="2">
    <citation type="submission" date="2018-06" db="EMBL/GenBank/DDBJ databases">
        <authorList>
            <consortium name="Pathogen Informatics"/>
            <person name="Doyle S."/>
        </authorList>
    </citation>
    <scope>NUCLEOTIDE SEQUENCE [LARGE SCALE GENOMIC DNA]</scope>
    <source>
        <strain evidence="5 7">NCTC11460</strain>
    </source>
</reference>
<dbReference type="AlphaFoldDB" id="A0A135YPU9"/>
<reference evidence="4 6" key="1">
    <citation type="submission" date="2016-02" db="EMBL/GenBank/DDBJ databases">
        <authorList>
            <person name="Wen L."/>
            <person name="He K."/>
            <person name="Yang H."/>
        </authorList>
    </citation>
    <scope>NUCLEOTIDE SEQUENCE [LARGE SCALE GENOMIC DNA]</scope>
    <source>
        <strain evidence="4 6">MJR8628A</strain>
    </source>
</reference>
<evidence type="ECO:0000259" key="3">
    <source>
        <dbReference type="Pfam" id="PF00892"/>
    </source>
</evidence>
<dbReference type="InterPro" id="IPR000620">
    <property type="entry name" value="EamA_dom"/>
</dbReference>
<dbReference type="Pfam" id="PF00892">
    <property type="entry name" value="EamA"/>
    <property type="match status" value="2"/>
</dbReference>
<feature type="transmembrane region" description="Helical" evidence="2">
    <location>
        <begin position="155"/>
        <end position="176"/>
    </location>
</feature>